<sequence length="194" mass="21262">MKAPFLSLTIASLGLIATSAHAITGQECAAMPSDSDRLVCYDKIFKPEPAAASSTMSKWTVENETSKMDDSDIFNISVTADRYGALLNIRCEEKVTSLYFTLGGTFMADIENYGRIRYRLDAETAKSKSFVISTDNEALGLWSGGSAIPFVKQLLGHKTLTAEITGYNESTSTVEFDLTGMDEQIKPLRKQCGW</sequence>
<evidence type="ECO:0000313" key="3">
    <source>
        <dbReference type="Proteomes" id="UP000238523"/>
    </source>
</evidence>
<organism evidence="2 3">
    <name type="scientific">Rhizobium leguminosarum</name>
    <dbReference type="NCBI Taxonomy" id="384"/>
    <lineage>
        <taxon>Bacteria</taxon>
        <taxon>Pseudomonadati</taxon>
        <taxon>Pseudomonadota</taxon>
        <taxon>Alphaproteobacteria</taxon>
        <taxon>Hyphomicrobiales</taxon>
        <taxon>Rhizobiaceae</taxon>
        <taxon>Rhizobium/Agrobacterium group</taxon>
        <taxon>Rhizobium</taxon>
    </lineage>
</organism>
<feature type="chain" id="PRO_5014720406" description="Type VI secretion protein" evidence="1">
    <location>
        <begin position="23"/>
        <end position="194"/>
    </location>
</feature>
<feature type="signal peptide" evidence="1">
    <location>
        <begin position="1"/>
        <end position="22"/>
    </location>
</feature>
<evidence type="ECO:0000256" key="1">
    <source>
        <dbReference type="SAM" id="SignalP"/>
    </source>
</evidence>
<gene>
    <name evidence="2" type="ORF">CUJ84_Chr000196</name>
</gene>
<evidence type="ECO:0008006" key="4">
    <source>
        <dbReference type="Google" id="ProtNLM"/>
    </source>
</evidence>
<keyword evidence="1" id="KW-0732">Signal</keyword>
<dbReference type="AlphaFoldDB" id="A0A2K9YX94"/>
<dbReference type="RefSeq" id="WP_105004851.1">
    <property type="nucleotide sequence ID" value="NZ_CP025012.1"/>
</dbReference>
<dbReference type="EMBL" id="CP025012">
    <property type="protein sequence ID" value="AUW40615.1"/>
    <property type="molecule type" value="Genomic_DNA"/>
</dbReference>
<reference evidence="2 3" key="1">
    <citation type="submission" date="2017-11" db="EMBL/GenBank/DDBJ databases">
        <title>Complete genome of Rhizobium leguminosarum Norway, an ineffective micro-symbiont.</title>
        <authorList>
            <person name="Hoffrichter A."/>
            <person name="Liang J."/>
            <person name="Brachmann A."/>
            <person name="Marin M."/>
        </authorList>
    </citation>
    <scope>NUCLEOTIDE SEQUENCE [LARGE SCALE GENOMIC DNA]</scope>
    <source>
        <strain evidence="2 3">Norway</strain>
    </source>
</reference>
<protein>
    <recommendedName>
        <fullName evidence="4">Type VI secretion protein</fullName>
    </recommendedName>
</protein>
<dbReference type="InterPro" id="IPR017738">
    <property type="entry name" value="T6SS-assoc_VCA0118"/>
</dbReference>
<dbReference type="Proteomes" id="UP000238523">
    <property type="component" value="Chromosome"/>
</dbReference>
<proteinExistence type="predicted"/>
<evidence type="ECO:0000313" key="2">
    <source>
        <dbReference type="EMBL" id="AUW40615.1"/>
    </source>
</evidence>
<name>A0A2K9YX94_RHILE</name>
<dbReference type="Pfam" id="PF11319">
    <property type="entry name" value="VasI"/>
    <property type="match status" value="1"/>
</dbReference>
<accession>A0A2K9YX94</accession>